<dbReference type="PANTHER" id="PTHR38133:SF1">
    <property type="entry name" value="SLR1429 PROTEIN"/>
    <property type="match status" value="1"/>
</dbReference>
<evidence type="ECO:0000313" key="4">
    <source>
        <dbReference type="Proteomes" id="UP001225605"/>
    </source>
</evidence>
<dbReference type="GO" id="GO:0004386">
    <property type="term" value="F:helicase activity"/>
    <property type="evidence" value="ECO:0007669"/>
    <property type="project" value="UniProtKB-KW"/>
</dbReference>
<evidence type="ECO:0000256" key="1">
    <source>
        <dbReference type="PROSITE-ProRule" id="PRU00325"/>
    </source>
</evidence>
<comment type="caution">
    <text evidence="3">The sequence shown here is derived from an EMBL/GenBank/DDBJ whole genome shotgun (WGS) entry which is preliminary data.</text>
</comment>
<reference evidence="3 4" key="1">
    <citation type="submission" date="2017-06" db="EMBL/GenBank/DDBJ databases">
        <title>Cultured bacterium strain Saccharothrix yanglingensis Hhs.015.</title>
        <authorList>
            <person name="Xia Y."/>
        </authorList>
    </citation>
    <scope>NUCLEOTIDE SEQUENCE [LARGE SCALE GENOMIC DNA]</scope>
    <source>
        <strain evidence="3 4">Hhs.015</strain>
    </source>
</reference>
<sequence>MSGRVRGFPAFGKGVRHARSWWGRAWLKALEDTSLDQAPLRQGRKYAHAGLVGTITVSPGRLDAVVHDPDDTYRTTVRLTPLTDAEWRRFFDRVAGKAGHLAALLDHEVPRDLVDAAADAGVPLLPGIGDLDPECTCPGWELPCRHAAALCHQASWLLDADPWVLLLLRGRDRDEVVAGARPTTTGTLATTAYAAPPVTLPDDPPPAGPDPLPEFDPAPGLDPAVLRLLVADAAAKARDLLATGRPPAADERRDRIRMAATHPALRDLPEVLDRLAADPRAVRAWQQGGPAALDVLEHPWTPDRAETNRARTAWDRAELPAPTVRANRWTVPGPDGDRQLRYGRDGLWYPYRARAGRWWPTGAPTRDPATAFTDPD</sequence>
<keyword evidence="1" id="KW-0862">Zinc</keyword>
<protein>
    <submittedName>
        <fullName evidence="3">SWF/SNF family helicase</fullName>
    </submittedName>
</protein>
<dbReference type="InterPro" id="IPR007527">
    <property type="entry name" value="Znf_SWIM"/>
</dbReference>
<keyword evidence="1" id="KW-0863">Zinc-finger</keyword>
<keyword evidence="3" id="KW-0547">Nucleotide-binding</keyword>
<keyword evidence="4" id="KW-1185">Reference proteome</keyword>
<keyword evidence="3" id="KW-0347">Helicase</keyword>
<accession>A0ABU0X7B0</accession>
<proteinExistence type="predicted"/>
<evidence type="ECO:0000313" key="3">
    <source>
        <dbReference type="EMBL" id="MDQ2588007.1"/>
    </source>
</evidence>
<evidence type="ECO:0000259" key="2">
    <source>
        <dbReference type="PROSITE" id="PS50966"/>
    </source>
</evidence>
<dbReference type="RefSeq" id="WP_306749643.1">
    <property type="nucleotide sequence ID" value="NZ_NSDM01000015.1"/>
</dbReference>
<dbReference type="EMBL" id="NSDM01000015">
    <property type="protein sequence ID" value="MDQ2588007.1"/>
    <property type="molecule type" value="Genomic_DNA"/>
</dbReference>
<keyword evidence="1" id="KW-0479">Metal-binding</keyword>
<gene>
    <name evidence="3" type="ORF">CKY47_29390</name>
</gene>
<dbReference type="Pfam" id="PF04434">
    <property type="entry name" value="SWIM"/>
    <property type="match status" value="1"/>
</dbReference>
<dbReference type="PANTHER" id="PTHR38133">
    <property type="entry name" value="SLR1429 PROTEIN"/>
    <property type="match status" value="1"/>
</dbReference>
<keyword evidence="3" id="KW-0378">Hydrolase</keyword>
<dbReference type="PROSITE" id="PS50966">
    <property type="entry name" value="ZF_SWIM"/>
    <property type="match status" value="1"/>
</dbReference>
<name>A0ABU0X7B0_9PSEU</name>
<keyword evidence="3" id="KW-0067">ATP-binding</keyword>
<organism evidence="3 4">
    <name type="scientific">Saccharothrix yanglingensis</name>
    <dbReference type="NCBI Taxonomy" id="659496"/>
    <lineage>
        <taxon>Bacteria</taxon>
        <taxon>Bacillati</taxon>
        <taxon>Actinomycetota</taxon>
        <taxon>Actinomycetes</taxon>
        <taxon>Pseudonocardiales</taxon>
        <taxon>Pseudonocardiaceae</taxon>
        <taxon>Saccharothrix</taxon>
    </lineage>
</organism>
<feature type="domain" description="SWIM-type" evidence="2">
    <location>
        <begin position="120"/>
        <end position="155"/>
    </location>
</feature>
<dbReference type="Proteomes" id="UP001225605">
    <property type="component" value="Unassembled WGS sequence"/>
</dbReference>